<gene>
    <name evidence="3" type="ORF">K5V21_17320</name>
</gene>
<dbReference type="InterPro" id="IPR032256">
    <property type="entry name" value="DUF4829"/>
</dbReference>
<feature type="domain" description="DUF4829" evidence="2">
    <location>
        <begin position="30"/>
        <end position="151"/>
    </location>
</feature>
<dbReference type="RefSeq" id="WP_221862329.1">
    <property type="nucleotide sequence ID" value="NZ_JAIKTU010000018.1"/>
</dbReference>
<proteinExistence type="predicted"/>
<keyword evidence="4" id="KW-1185">Reference proteome</keyword>
<evidence type="ECO:0000313" key="4">
    <source>
        <dbReference type="Proteomes" id="UP001299068"/>
    </source>
</evidence>
<name>A0ABS7L2A4_CLOSR</name>
<evidence type="ECO:0000313" key="3">
    <source>
        <dbReference type="EMBL" id="MBY0757194.1"/>
    </source>
</evidence>
<dbReference type="Proteomes" id="UP001299068">
    <property type="component" value="Unassembled WGS sequence"/>
</dbReference>
<reference evidence="3 4" key="1">
    <citation type="journal article" date="2021" name="Cell Host Microbe">
        <title>in vivo commensal control of Clostridioides difficile virulence.</title>
        <authorList>
            <person name="Girinathan B.P."/>
            <person name="Dibenedetto N."/>
            <person name="Worley J.N."/>
            <person name="Peltier J."/>
            <person name="Arrieta-Ortiz M.L."/>
            <person name="Rupa Christinal Immanuel S."/>
            <person name="Lavin R."/>
            <person name="Delaney M.L."/>
            <person name="Cummins C."/>
            <person name="Hoffmann M."/>
            <person name="Luo Y."/>
            <person name="Gonzalez-Escalona N."/>
            <person name="Allard M."/>
            <person name="Onderdonk A.B."/>
            <person name="Gerber G.K."/>
            <person name="Sonenshein A.L."/>
            <person name="Baliga N."/>
            <person name="Dupuy B."/>
            <person name="Bry L."/>
        </authorList>
    </citation>
    <scope>NUCLEOTIDE SEQUENCE [LARGE SCALE GENOMIC DNA]</scope>
    <source>
        <strain evidence="3 4">DSM 599</strain>
    </source>
</reference>
<dbReference type="EMBL" id="JAIKTU010000018">
    <property type="protein sequence ID" value="MBY0757194.1"/>
    <property type="molecule type" value="Genomic_DNA"/>
</dbReference>
<keyword evidence="1" id="KW-0472">Membrane</keyword>
<protein>
    <submittedName>
        <fullName evidence="3">DUF4829 domain-containing protein</fullName>
    </submittedName>
</protein>
<accession>A0ABS7L2A4</accession>
<keyword evidence="1" id="KW-0812">Transmembrane</keyword>
<comment type="caution">
    <text evidence="3">The sequence shown here is derived from an EMBL/GenBank/DDBJ whole genome shotgun (WGS) entry which is preliminary data.</text>
</comment>
<evidence type="ECO:0000256" key="1">
    <source>
        <dbReference type="SAM" id="Phobius"/>
    </source>
</evidence>
<evidence type="ECO:0000259" key="2">
    <source>
        <dbReference type="Pfam" id="PF16111"/>
    </source>
</evidence>
<keyword evidence="1" id="KW-1133">Transmembrane helix</keyword>
<organism evidence="3 4">
    <name type="scientific">Clostridium sardiniense</name>
    <name type="common">Clostridium absonum</name>
    <dbReference type="NCBI Taxonomy" id="29369"/>
    <lineage>
        <taxon>Bacteria</taxon>
        <taxon>Bacillati</taxon>
        <taxon>Bacillota</taxon>
        <taxon>Clostridia</taxon>
        <taxon>Eubacteriales</taxon>
        <taxon>Clostridiaceae</taxon>
        <taxon>Clostridium</taxon>
    </lineage>
</organism>
<sequence length="152" mass="17949">MNKKLKITVIAFVFVFSMLFIFIRIGNSPESVIKDYIKYMDTQNINKLNSCRTYNYRISNEGLETIKNIESMKLLDIEVINDESIYNTYMHNGNGSLYHDLSINDIKIYQVKYDIKYKDDNKAVTDSGEYIKKYFLIKEHGSRKWKIDDIGQ</sequence>
<dbReference type="Pfam" id="PF16111">
    <property type="entry name" value="DUF4829"/>
    <property type="match status" value="1"/>
</dbReference>
<feature type="transmembrane region" description="Helical" evidence="1">
    <location>
        <begin position="7"/>
        <end position="25"/>
    </location>
</feature>